<proteinExistence type="inferred from homology"/>
<feature type="domain" description="Cdc37 C-terminal" evidence="8">
    <location>
        <begin position="286"/>
        <end position="380"/>
    </location>
</feature>
<evidence type="ECO:0000256" key="2">
    <source>
        <dbReference type="ARBA" id="ARBA00006222"/>
    </source>
</evidence>
<dbReference type="Pfam" id="PF08564">
    <property type="entry name" value="CDC37_C"/>
    <property type="match status" value="1"/>
</dbReference>
<evidence type="ECO:0000256" key="1">
    <source>
        <dbReference type="ARBA" id="ARBA00004496"/>
    </source>
</evidence>
<dbReference type="Pfam" id="PF08565">
    <property type="entry name" value="CDC37_M"/>
    <property type="match status" value="1"/>
</dbReference>
<keyword evidence="4" id="KW-0143">Chaperone</keyword>
<dbReference type="GO" id="GO:0005737">
    <property type="term" value="C:cytoplasm"/>
    <property type="evidence" value="ECO:0007669"/>
    <property type="project" value="UniProtKB-SubCell"/>
</dbReference>
<evidence type="ECO:0000313" key="12">
    <source>
        <dbReference type="Proteomes" id="UP000594262"/>
    </source>
</evidence>
<keyword evidence="12" id="KW-1185">Reference proteome</keyword>
<evidence type="ECO:0000256" key="5">
    <source>
        <dbReference type="ARBA" id="ARBA00031396"/>
    </source>
</evidence>
<evidence type="ECO:0000313" key="11">
    <source>
        <dbReference type="EnsemblMetazoa" id="CLYHEMP017016.1"/>
    </source>
</evidence>
<dbReference type="InterPro" id="IPR038189">
    <property type="entry name" value="Cdc37_Hsp90-bd_sf"/>
</dbReference>
<organism evidence="11 12">
    <name type="scientific">Clytia hemisphaerica</name>
    <dbReference type="NCBI Taxonomy" id="252671"/>
    <lineage>
        <taxon>Eukaryota</taxon>
        <taxon>Metazoa</taxon>
        <taxon>Cnidaria</taxon>
        <taxon>Hydrozoa</taxon>
        <taxon>Hydroidolina</taxon>
        <taxon>Leptothecata</taxon>
        <taxon>Obeliida</taxon>
        <taxon>Clytiidae</taxon>
        <taxon>Clytia</taxon>
    </lineage>
</organism>
<dbReference type="InterPro" id="IPR013855">
    <property type="entry name" value="Cdc37_N_dom"/>
</dbReference>
<feature type="region of interest" description="Disordered" evidence="7">
    <location>
        <begin position="115"/>
        <end position="149"/>
    </location>
</feature>
<dbReference type="GO" id="GO:0051082">
    <property type="term" value="F:unfolded protein binding"/>
    <property type="evidence" value="ECO:0007669"/>
    <property type="project" value="TreeGrafter"/>
</dbReference>
<dbReference type="SMART" id="SM01069">
    <property type="entry name" value="CDC37_C"/>
    <property type="match status" value="1"/>
</dbReference>
<dbReference type="GO" id="GO:0051087">
    <property type="term" value="F:protein-folding chaperone binding"/>
    <property type="evidence" value="ECO:0007669"/>
    <property type="project" value="TreeGrafter"/>
</dbReference>
<dbReference type="PANTHER" id="PTHR12800:SF4">
    <property type="entry name" value="HSP90 CO-CHAPERONE CDC37"/>
    <property type="match status" value="1"/>
</dbReference>
<dbReference type="GO" id="GO:0019901">
    <property type="term" value="F:protein kinase binding"/>
    <property type="evidence" value="ECO:0007669"/>
    <property type="project" value="InterPro"/>
</dbReference>
<feature type="compositionally biased region" description="Acidic residues" evidence="7">
    <location>
        <begin position="374"/>
        <end position="387"/>
    </location>
</feature>
<keyword evidence="6" id="KW-0175">Coiled coil</keyword>
<dbReference type="PANTHER" id="PTHR12800">
    <property type="entry name" value="CDC37-RELATED"/>
    <property type="match status" value="1"/>
</dbReference>
<evidence type="ECO:0000256" key="7">
    <source>
        <dbReference type="SAM" id="MobiDB-lite"/>
    </source>
</evidence>
<dbReference type="GeneID" id="136820544"/>
<dbReference type="GO" id="GO:0031072">
    <property type="term" value="F:heat shock protein binding"/>
    <property type="evidence" value="ECO:0007669"/>
    <property type="project" value="TreeGrafter"/>
</dbReference>
<feature type="domain" description="Cdc37 N-terminal" evidence="10">
    <location>
        <begin position="1"/>
        <end position="126"/>
    </location>
</feature>
<evidence type="ECO:0000259" key="8">
    <source>
        <dbReference type="SMART" id="SM01069"/>
    </source>
</evidence>
<evidence type="ECO:0000256" key="6">
    <source>
        <dbReference type="SAM" id="Coils"/>
    </source>
</evidence>
<feature type="domain" description="Cdc37 Hsp90 binding" evidence="9">
    <location>
        <begin position="119"/>
        <end position="282"/>
    </location>
</feature>
<evidence type="ECO:0000256" key="3">
    <source>
        <dbReference type="ARBA" id="ARBA00022490"/>
    </source>
</evidence>
<dbReference type="SMART" id="SM01071">
    <property type="entry name" value="CDC37_N"/>
    <property type="match status" value="1"/>
</dbReference>
<dbReference type="OrthoDB" id="440202at2759"/>
<comment type="similarity">
    <text evidence="2">Belongs to the CDC37 family.</text>
</comment>
<accession>A0A7M5X3U7</accession>
<keyword evidence="3" id="KW-0963">Cytoplasm</keyword>
<dbReference type="GO" id="GO:0006457">
    <property type="term" value="P:protein folding"/>
    <property type="evidence" value="ECO:0007669"/>
    <property type="project" value="TreeGrafter"/>
</dbReference>
<name>A0A7M5X3U7_9CNID</name>
<dbReference type="Proteomes" id="UP000594262">
    <property type="component" value="Unplaced"/>
</dbReference>
<feature type="compositionally biased region" description="Polar residues" evidence="7">
    <location>
        <begin position="115"/>
        <end position="131"/>
    </location>
</feature>
<sequence length="387" mass="45100">MVDYTKWDHIEVSDDEDETHPNIDTRSLYKWRHEARVQRMDEMSTKKEKNQKLIDENMSKLKKLSGNLEKARKSKDDKEIKALEKSMKDLKTQEEKLLDEKNFLIKEEQAQPLNVDTLSQPGFSKTLINNPQKKKSDNLSEEEQLEQSKKFMDKHKEDIKKYGMLREYHDSETFLMKNPHLTCEDTANYLVVWCIDLEVEEKHALMERVAHQTICMQFLLELSKQLEMDPRSTIRPFFQKMRKNDVQYVDGFNDELQSFIGRVKERAQARIDKAMKEYEEEERQKRIGPGGLDPVEVFESLPKELQDCFDKKDIQLLQDTMTTMPEEEARYHLKRCIDSGLWVPDAGKGAAAKGGATAEGEAATAEGGEPKEPTEDDEEETFDEPSH</sequence>
<dbReference type="InterPro" id="IPR013874">
    <property type="entry name" value="Cdc37_Hsp90-bd"/>
</dbReference>
<dbReference type="AlphaFoldDB" id="A0A7M5X3U7"/>
<evidence type="ECO:0000259" key="9">
    <source>
        <dbReference type="SMART" id="SM01070"/>
    </source>
</evidence>
<evidence type="ECO:0000259" key="10">
    <source>
        <dbReference type="SMART" id="SM01071"/>
    </source>
</evidence>
<dbReference type="Pfam" id="PF03234">
    <property type="entry name" value="CDC37_N"/>
    <property type="match status" value="1"/>
</dbReference>
<dbReference type="SUPFAM" id="SSF101391">
    <property type="entry name" value="Hsp90 co-chaperone CDC37"/>
    <property type="match status" value="1"/>
</dbReference>
<dbReference type="RefSeq" id="XP_066932833.1">
    <property type="nucleotide sequence ID" value="XM_067076732.1"/>
</dbReference>
<dbReference type="Gene3D" id="6.10.140.250">
    <property type="match status" value="1"/>
</dbReference>
<comment type="subcellular location">
    <subcellularLocation>
        <location evidence="1">Cytoplasm</location>
    </subcellularLocation>
</comment>
<dbReference type="InterPro" id="IPR013873">
    <property type="entry name" value="Cdc37_C"/>
</dbReference>
<feature type="region of interest" description="Disordered" evidence="7">
    <location>
        <begin position="346"/>
        <end position="387"/>
    </location>
</feature>
<feature type="compositionally biased region" description="Low complexity" evidence="7">
    <location>
        <begin position="346"/>
        <end position="367"/>
    </location>
</feature>
<protein>
    <recommendedName>
        <fullName evidence="5">Hsp90 chaperone protein kinase-targeting subunit</fullName>
    </recommendedName>
</protein>
<feature type="coiled-coil region" evidence="6">
    <location>
        <begin position="54"/>
        <end position="107"/>
    </location>
</feature>
<dbReference type="FunFam" id="1.20.58.610:FF:000001">
    <property type="entry name" value="Hsp90 co-chaperone Cdc37-like 1"/>
    <property type="match status" value="1"/>
</dbReference>
<dbReference type="EnsemblMetazoa" id="CLYHEMT017016.1">
    <property type="protein sequence ID" value="CLYHEMP017016.1"/>
    <property type="gene ID" value="CLYHEMG017016"/>
</dbReference>
<reference evidence="11" key="1">
    <citation type="submission" date="2021-01" db="UniProtKB">
        <authorList>
            <consortium name="EnsemblMetazoa"/>
        </authorList>
    </citation>
    <scope>IDENTIFICATION</scope>
</reference>
<dbReference type="SMART" id="SM01070">
    <property type="entry name" value="CDC37_M"/>
    <property type="match status" value="1"/>
</dbReference>
<dbReference type="Gene3D" id="1.20.58.610">
    <property type="entry name" value="Cdc37, Hsp90 binding domain"/>
    <property type="match status" value="1"/>
</dbReference>
<dbReference type="InterPro" id="IPR004918">
    <property type="entry name" value="Cdc37"/>
</dbReference>
<evidence type="ECO:0000256" key="4">
    <source>
        <dbReference type="ARBA" id="ARBA00023186"/>
    </source>
</evidence>
<dbReference type="GO" id="GO:0050821">
    <property type="term" value="P:protein stabilization"/>
    <property type="evidence" value="ECO:0007669"/>
    <property type="project" value="TreeGrafter"/>
</dbReference>